<evidence type="ECO:0000259" key="7">
    <source>
        <dbReference type="Pfam" id="PF04042"/>
    </source>
</evidence>
<comment type="subcellular location">
    <subcellularLocation>
        <location evidence="1">Nucleus</location>
    </subcellularLocation>
</comment>
<reference evidence="10" key="1">
    <citation type="submission" date="2025-08" db="UniProtKB">
        <authorList>
            <consortium name="RefSeq"/>
        </authorList>
    </citation>
    <scope>IDENTIFICATION</scope>
</reference>
<keyword evidence="5" id="KW-0539">Nucleus</keyword>
<evidence type="ECO:0000256" key="2">
    <source>
        <dbReference type="ARBA" id="ARBA00007299"/>
    </source>
</evidence>
<protein>
    <recommendedName>
        <fullName evidence="3">DNA polymerase alpha subunit B</fullName>
    </recommendedName>
</protein>
<dbReference type="CTD" id="136028709"/>
<dbReference type="KEGG" id="goe:100897398"/>
<evidence type="ECO:0000256" key="4">
    <source>
        <dbReference type="ARBA" id="ARBA00022705"/>
    </source>
</evidence>
<dbReference type="Pfam" id="PF04042">
    <property type="entry name" value="DNA_pol_E_B"/>
    <property type="match status" value="1"/>
</dbReference>
<dbReference type="PANTHER" id="PTHR23061:SF12">
    <property type="entry name" value="DNA POLYMERASE ALPHA SUBUNIT B"/>
    <property type="match status" value="1"/>
</dbReference>
<evidence type="ECO:0000256" key="1">
    <source>
        <dbReference type="ARBA" id="ARBA00004123"/>
    </source>
</evidence>
<feature type="region of interest" description="Disordered" evidence="6">
    <location>
        <begin position="100"/>
        <end position="119"/>
    </location>
</feature>
<proteinExistence type="inferred from homology"/>
<evidence type="ECO:0000313" key="9">
    <source>
        <dbReference type="Proteomes" id="UP000694867"/>
    </source>
</evidence>
<feature type="domain" description="DNA polymerase alpha/delta/epsilon subunit B" evidence="7">
    <location>
        <begin position="295"/>
        <end position="494"/>
    </location>
</feature>
<keyword evidence="9" id="KW-1185">Reference proteome</keyword>
<evidence type="ECO:0000256" key="3">
    <source>
        <dbReference type="ARBA" id="ARBA00018596"/>
    </source>
</evidence>
<evidence type="ECO:0000256" key="5">
    <source>
        <dbReference type="ARBA" id="ARBA00023242"/>
    </source>
</evidence>
<dbReference type="AlphaFoldDB" id="A0AAJ6QUJ0"/>
<feature type="compositionally biased region" description="Polar residues" evidence="6">
    <location>
        <begin position="100"/>
        <end position="111"/>
    </location>
</feature>
<feature type="domain" description="DNA polymerase alpha subunit B N-terminal" evidence="8">
    <location>
        <begin position="7"/>
        <end position="65"/>
    </location>
</feature>
<dbReference type="InterPro" id="IPR016722">
    <property type="entry name" value="DNA_pol_alpha_bsu"/>
</dbReference>
<accession>A0AAJ6QUJ0</accession>
<gene>
    <name evidence="10" type="primary">LOC100897398</name>
</gene>
<dbReference type="GeneID" id="100897398"/>
<dbReference type="PANTHER" id="PTHR23061">
    <property type="entry name" value="DNA POLYMERASE 2 ALPHA 70 KDA SUBUNIT"/>
    <property type="match status" value="1"/>
</dbReference>
<keyword evidence="4" id="KW-0235">DNA replication</keyword>
<dbReference type="GO" id="GO:0006270">
    <property type="term" value="P:DNA replication initiation"/>
    <property type="evidence" value="ECO:0007669"/>
    <property type="project" value="TreeGrafter"/>
</dbReference>
<organism evidence="9 10">
    <name type="scientific">Galendromus occidentalis</name>
    <name type="common">western predatory mite</name>
    <dbReference type="NCBI Taxonomy" id="34638"/>
    <lineage>
        <taxon>Eukaryota</taxon>
        <taxon>Metazoa</taxon>
        <taxon>Ecdysozoa</taxon>
        <taxon>Arthropoda</taxon>
        <taxon>Chelicerata</taxon>
        <taxon>Arachnida</taxon>
        <taxon>Acari</taxon>
        <taxon>Parasitiformes</taxon>
        <taxon>Mesostigmata</taxon>
        <taxon>Gamasina</taxon>
        <taxon>Phytoseioidea</taxon>
        <taxon>Phytoseiidae</taxon>
        <taxon>Typhlodrominae</taxon>
        <taxon>Galendromus</taxon>
    </lineage>
</organism>
<dbReference type="Pfam" id="PF08418">
    <property type="entry name" value="Pol_alpha_B_N"/>
    <property type="match status" value="1"/>
</dbReference>
<evidence type="ECO:0000313" key="10">
    <source>
        <dbReference type="RefSeq" id="XP_003744253.1"/>
    </source>
</evidence>
<name>A0AAJ6QUJ0_9ACAR</name>
<dbReference type="RefSeq" id="XP_003744253.1">
    <property type="nucleotide sequence ID" value="XM_003744205.2"/>
</dbReference>
<feature type="region of interest" description="Disordered" evidence="6">
    <location>
        <begin position="72"/>
        <end position="92"/>
    </location>
</feature>
<sequence length="541" mass="60399">MDFTWDDVVQEFSLFGIEFAEDIIPERCLQFCKKHSLGPSDFCDAWVAWAKGAIITYNTETLEKMILDFEKQKQSVPPPPKTPSHGAQKRSVTSAILSPALSTPKRQNNGNPLCASFTDGTDSTPARVYKSGRRTGQVVASYKGRDFAEFENPQVKKIDSRPVNDVEVQGRLQNKNRTEMNLAVLERLGRMKESFALADKDLKDISGGFLSDGDIVYGMLRPPKRPNLPFLLYGDYEVSRSSSTPVFPKFPAFPGQVILAKVGNPANQARFLDESFEPELPPLPSPVNLKSGLRILVVAGPYTTLDTMSYEPYHDFIEQLIREEPDLAILVGPFVDANHKKLSTNLDCSFEEYFLQLIAHLENKLTGKNTRLYIVANHRENHGSSRAFPTERYCLPADSRVTCLNDPAILDVNGIQIGVSSTDIIRGMTESLVNVEENLDVNRFCARALLQQRSFYPLFPPHAELALRLPLLNRMMFDVRPHILVLPATVAPFAFEEERTMVVNPGSLVKGMDAGSYAILDIAPFKGDSVVDSSRVKVVRI</sequence>
<dbReference type="Proteomes" id="UP000694867">
    <property type="component" value="Unplaced"/>
</dbReference>
<dbReference type="InterPro" id="IPR013627">
    <property type="entry name" value="Pol_alpha_B_N"/>
</dbReference>
<dbReference type="GO" id="GO:0003677">
    <property type="term" value="F:DNA binding"/>
    <property type="evidence" value="ECO:0007669"/>
    <property type="project" value="InterPro"/>
</dbReference>
<evidence type="ECO:0000256" key="6">
    <source>
        <dbReference type="SAM" id="MobiDB-lite"/>
    </source>
</evidence>
<dbReference type="InterPro" id="IPR043034">
    <property type="entry name" value="DNA_pol_alpha_B_N_sf"/>
</dbReference>
<dbReference type="Gene3D" id="1.10.8.530">
    <property type="entry name" value="DNA polymerase alpha-primase, subunit B, N-terminal domain"/>
    <property type="match status" value="1"/>
</dbReference>
<comment type="similarity">
    <text evidence="2">Belongs to the DNA polymerase alpha subunit B family.</text>
</comment>
<dbReference type="InterPro" id="IPR007185">
    <property type="entry name" value="DNA_pol_a/d/e_bsu"/>
</dbReference>
<dbReference type="Gene3D" id="3.60.21.60">
    <property type="match status" value="2"/>
</dbReference>
<dbReference type="GO" id="GO:0005658">
    <property type="term" value="C:alpha DNA polymerase:primase complex"/>
    <property type="evidence" value="ECO:0007669"/>
    <property type="project" value="TreeGrafter"/>
</dbReference>
<evidence type="ECO:0000259" key="8">
    <source>
        <dbReference type="Pfam" id="PF08418"/>
    </source>
</evidence>